<evidence type="ECO:0000313" key="2">
    <source>
        <dbReference type="EMBL" id="QKE91116.1"/>
    </source>
</evidence>
<evidence type="ECO:0000313" key="3">
    <source>
        <dbReference type="Proteomes" id="UP000500767"/>
    </source>
</evidence>
<dbReference type="EMBL" id="CP053708">
    <property type="protein sequence ID" value="QKE91116.1"/>
    <property type="molecule type" value="Genomic_DNA"/>
</dbReference>
<evidence type="ECO:0008006" key="4">
    <source>
        <dbReference type="Google" id="ProtNLM"/>
    </source>
</evidence>
<dbReference type="SUPFAM" id="SSF158791">
    <property type="entry name" value="MgtE N-terminal domain-like"/>
    <property type="match status" value="1"/>
</dbReference>
<dbReference type="RefSeq" id="WP_171833362.1">
    <property type="nucleotide sequence ID" value="NZ_CP053708.1"/>
</dbReference>
<name>A0A6M8HS70_9PROT</name>
<evidence type="ECO:0000256" key="1">
    <source>
        <dbReference type="SAM" id="Coils"/>
    </source>
</evidence>
<dbReference type="KEGG" id="lck:HN018_14630"/>
<keyword evidence="3" id="KW-1185">Reference proteome</keyword>
<dbReference type="AlphaFoldDB" id="A0A6M8HS70"/>
<organism evidence="2 3">
    <name type="scientific">Lichenicola cladoniae</name>
    <dbReference type="NCBI Taxonomy" id="1484109"/>
    <lineage>
        <taxon>Bacteria</taxon>
        <taxon>Pseudomonadati</taxon>
        <taxon>Pseudomonadota</taxon>
        <taxon>Alphaproteobacteria</taxon>
        <taxon>Acetobacterales</taxon>
        <taxon>Acetobacteraceae</taxon>
        <taxon>Lichenicola</taxon>
    </lineage>
</organism>
<accession>A0A6M8HS70</accession>
<dbReference type="Proteomes" id="UP000500767">
    <property type="component" value="Chromosome"/>
</dbReference>
<sequence length="235" mass="25491">MRAFSWHSRVLPLTMVAIALLFADKAVSLVRGATADGANQPAAVAGSPFIPAALAAVAGPIAAGKPGPSPVPATSDAPKLPSMPDVAPVTPAELQLLQDLRKRRDALDEREHRLDQRNDLLQSAELKLQSKLDELTALQQRLEQLDDERRKRGSANWSGLVKMYEDMKPRDAATIFNVLDVSVLLEVLDRMDERKAAFILAGMLPERARLATQMLAQKRTRQDVVAPASAPDPPG</sequence>
<gene>
    <name evidence="2" type="ORF">HN018_14630</name>
</gene>
<proteinExistence type="predicted"/>
<protein>
    <recommendedName>
        <fullName evidence="4">Magnesium transporter MgtE intracellular domain-containing protein</fullName>
    </recommendedName>
</protein>
<keyword evidence="1" id="KW-0175">Coiled coil</keyword>
<reference evidence="2 3" key="1">
    <citation type="journal article" date="2014" name="World J. Microbiol. Biotechnol.">
        <title>Biodiversity and physiological characteristics of Antarctic and Arctic lichens-associated bacteria.</title>
        <authorList>
            <person name="Lee Y.M."/>
            <person name="Kim E.H."/>
            <person name="Lee H.K."/>
            <person name="Hong S.G."/>
        </authorList>
    </citation>
    <scope>NUCLEOTIDE SEQUENCE [LARGE SCALE GENOMIC DNA]</scope>
    <source>
        <strain evidence="2 3">PAMC 26569</strain>
    </source>
</reference>
<feature type="coiled-coil region" evidence="1">
    <location>
        <begin position="97"/>
        <end position="148"/>
    </location>
</feature>